<feature type="transmembrane region" description="Helical" evidence="1">
    <location>
        <begin position="169"/>
        <end position="190"/>
    </location>
</feature>
<sequence>MTSTTTAPVSTHGGTDLAAKVPAITVLFWVIKTLTTGMGEALSDFLANTNLVAAIAVGVLGLAAALWLQLRTRRYTAPVYWLAVAMVAVFGTMAADGVHLVGLPYAVTTVFYLVVVGVLFFCWHRSEGTLSIHSITTRRRELFYWATVLASFALGTAAGDFTADQLRLGYLPSVAIFAVAIAVPAVGWRFFRLNPVVAFWVAYVLTRPLGASIADWLGKPAAHGGGLGLGDGPVAGVAAVIIALLVGYLAVRRTDVQTPTARHPA</sequence>
<dbReference type="RefSeq" id="WP_183338809.1">
    <property type="nucleotide sequence ID" value="NZ_JACHZG010000001.1"/>
</dbReference>
<organism evidence="2 3">
    <name type="scientific">Microlunatus antarcticus</name>
    <dbReference type="NCBI Taxonomy" id="53388"/>
    <lineage>
        <taxon>Bacteria</taxon>
        <taxon>Bacillati</taxon>
        <taxon>Actinomycetota</taxon>
        <taxon>Actinomycetes</taxon>
        <taxon>Propionibacteriales</taxon>
        <taxon>Propionibacteriaceae</taxon>
        <taxon>Microlunatus</taxon>
    </lineage>
</organism>
<accession>A0A7W5JWC7</accession>
<dbReference type="Pfam" id="PF03988">
    <property type="entry name" value="DUF347"/>
    <property type="match status" value="4"/>
</dbReference>
<keyword evidence="1" id="KW-1133">Transmembrane helix</keyword>
<evidence type="ECO:0000313" key="2">
    <source>
        <dbReference type="EMBL" id="MBB3327524.1"/>
    </source>
</evidence>
<name>A0A7W5JWC7_9ACTN</name>
<comment type="caution">
    <text evidence="2">The sequence shown here is derived from an EMBL/GenBank/DDBJ whole genome shotgun (WGS) entry which is preliminary data.</text>
</comment>
<protein>
    <submittedName>
        <fullName evidence="2">Putative membrane-anchored protein</fullName>
    </submittedName>
</protein>
<feature type="transmembrane region" description="Helical" evidence="1">
    <location>
        <begin position="77"/>
        <end position="95"/>
    </location>
</feature>
<feature type="transmembrane region" description="Helical" evidence="1">
    <location>
        <begin position="51"/>
        <end position="70"/>
    </location>
</feature>
<gene>
    <name evidence="2" type="ORF">FHX39_002468</name>
</gene>
<reference evidence="2 3" key="1">
    <citation type="submission" date="2020-08" db="EMBL/GenBank/DDBJ databases">
        <title>Sequencing the genomes of 1000 actinobacteria strains.</title>
        <authorList>
            <person name="Klenk H.-P."/>
        </authorList>
    </citation>
    <scope>NUCLEOTIDE SEQUENCE [LARGE SCALE GENOMIC DNA]</scope>
    <source>
        <strain evidence="2 3">DSM 11053</strain>
    </source>
</reference>
<feature type="transmembrane region" description="Helical" evidence="1">
    <location>
        <begin position="197"/>
        <end position="214"/>
    </location>
</feature>
<evidence type="ECO:0000256" key="1">
    <source>
        <dbReference type="SAM" id="Phobius"/>
    </source>
</evidence>
<keyword evidence="1" id="KW-0812">Transmembrane</keyword>
<evidence type="ECO:0000313" key="3">
    <source>
        <dbReference type="Proteomes" id="UP000565572"/>
    </source>
</evidence>
<feature type="transmembrane region" description="Helical" evidence="1">
    <location>
        <begin position="234"/>
        <end position="251"/>
    </location>
</feature>
<dbReference type="InterPro" id="IPR007136">
    <property type="entry name" value="DUF347"/>
</dbReference>
<keyword evidence="1" id="KW-0472">Membrane</keyword>
<feature type="transmembrane region" description="Helical" evidence="1">
    <location>
        <begin position="142"/>
        <end position="163"/>
    </location>
</feature>
<dbReference type="AlphaFoldDB" id="A0A7W5JWC7"/>
<proteinExistence type="predicted"/>
<feature type="transmembrane region" description="Helical" evidence="1">
    <location>
        <begin position="101"/>
        <end position="122"/>
    </location>
</feature>
<dbReference type="EMBL" id="JACHZG010000001">
    <property type="protein sequence ID" value="MBB3327524.1"/>
    <property type="molecule type" value="Genomic_DNA"/>
</dbReference>
<keyword evidence="3" id="KW-1185">Reference proteome</keyword>
<dbReference type="Proteomes" id="UP000565572">
    <property type="component" value="Unassembled WGS sequence"/>
</dbReference>